<dbReference type="FunFam" id="3.40.309.10:FF:000009">
    <property type="entry name" value="Aldehyde dehydrogenase A"/>
    <property type="match status" value="1"/>
</dbReference>
<gene>
    <name evidence="6" type="ORF">Sphch_3387</name>
</gene>
<name>F6F3H1_SPHCR</name>
<dbReference type="HOGENOM" id="CLU_005391_0_2_5"/>
<sequence>MARFDGDFTLTIDGKGVSAPDTIDVVNPANGEVVAQVPDCTAEQLDQAVEAARRAFPAWRATPLAQRRAAVAKFAEVLAVHAQEFARLFTLEQGRPVDKAAQEIMGAAFWCQTVSQQEIPVIVNEDSAERRSETRHVPIGVVGGIVPWNFPMLLGVWKIAPALLTGNTIVVKPSPFTPLTMLKLAELMREHLPPGVFNVVSGGDRLGPWLTAHPGIDKVSFTGSTATGRRVMESASANLKRLTLELGGNDAAIVLPDVDVKEVAEKLFWAAFGNSGQICVATKRMYVHKDIYDAVAQALVETARKMKVGNGLEQGTDLGPVQNRVQYERVKNLIEDAKSSGLKFLVGGEVPEGKGYFLPVTIVDNPPEDSRVVQEEAFGPVLPLLKFDTVDEAVARANASEYGLAGSVWSGDVDRAVEIAARLETGTVWINEAQYIMPWTPFGGHKQSGVGIENGADGLLEYTNPQTISFRKAAAGSNG</sequence>
<dbReference type="FunFam" id="3.40.605.10:FF:000007">
    <property type="entry name" value="NAD/NADP-dependent betaine aldehyde dehydrogenase"/>
    <property type="match status" value="1"/>
</dbReference>
<proteinExistence type="inferred from homology"/>
<evidence type="ECO:0000256" key="4">
    <source>
        <dbReference type="RuleBase" id="RU003345"/>
    </source>
</evidence>
<dbReference type="InterPro" id="IPR016163">
    <property type="entry name" value="Ald_DH_C"/>
</dbReference>
<evidence type="ECO:0000256" key="2">
    <source>
        <dbReference type="ARBA" id="ARBA00023002"/>
    </source>
</evidence>
<dbReference type="InterPro" id="IPR016161">
    <property type="entry name" value="Ald_DH/histidinol_DH"/>
</dbReference>
<feature type="active site" evidence="3">
    <location>
        <position position="245"/>
    </location>
</feature>
<reference evidence="6 7" key="1">
    <citation type="submission" date="2011-05" db="EMBL/GenBank/DDBJ databases">
        <title>Complete sequence of chromosome 2 of Sphingobium chlorophenolicum L-1.</title>
        <authorList>
            <consortium name="US DOE Joint Genome Institute"/>
            <person name="Lucas S."/>
            <person name="Han J."/>
            <person name="Lapidus A."/>
            <person name="Cheng J.-F."/>
            <person name="Goodwin L."/>
            <person name="Pitluck S."/>
            <person name="Peters L."/>
            <person name="Daligault H."/>
            <person name="Han C."/>
            <person name="Tapia R."/>
            <person name="Land M."/>
            <person name="Hauser L."/>
            <person name="Kyrpides N."/>
            <person name="Ivanova N."/>
            <person name="Pagani I."/>
            <person name="Turner P."/>
            <person name="Copley S."/>
            <person name="Woyke T."/>
        </authorList>
    </citation>
    <scope>NUCLEOTIDE SEQUENCE [LARGE SCALE GENOMIC DNA]</scope>
    <source>
        <strain evidence="6 7">L-1</strain>
    </source>
</reference>
<dbReference type="Gene3D" id="3.40.309.10">
    <property type="entry name" value="Aldehyde Dehydrogenase, Chain A, domain 2"/>
    <property type="match status" value="1"/>
</dbReference>
<feature type="domain" description="Aldehyde dehydrogenase" evidence="5">
    <location>
        <begin position="21"/>
        <end position="468"/>
    </location>
</feature>
<dbReference type="PROSITE" id="PS00070">
    <property type="entry name" value="ALDEHYDE_DEHYDR_CYS"/>
    <property type="match status" value="1"/>
</dbReference>
<dbReference type="Proteomes" id="UP000007150">
    <property type="component" value="Chromosome 2"/>
</dbReference>
<dbReference type="InterPro" id="IPR044086">
    <property type="entry name" value="LUC3-like"/>
</dbReference>
<dbReference type="InterPro" id="IPR016160">
    <property type="entry name" value="Ald_DH_CS_CYS"/>
</dbReference>
<evidence type="ECO:0000313" key="6">
    <source>
        <dbReference type="EMBL" id="AEG50983.1"/>
    </source>
</evidence>
<dbReference type="GO" id="GO:0016620">
    <property type="term" value="F:oxidoreductase activity, acting on the aldehyde or oxo group of donors, NAD or NADP as acceptor"/>
    <property type="evidence" value="ECO:0007669"/>
    <property type="project" value="InterPro"/>
</dbReference>
<dbReference type="Pfam" id="PF00171">
    <property type="entry name" value="Aldedh"/>
    <property type="match status" value="1"/>
</dbReference>
<dbReference type="InterPro" id="IPR029510">
    <property type="entry name" value="Ald_DH_CS_GLU"/>
</dbReference>
<dbReference type="PANTHER" id="PTHR11699">
    <property type="entry name" value="ALDEHYDE DEHYDROGENASE-RELATED"/>
    <property type="match status" value="1"/>
</dbReference>
<dbReference type="CDD" id="cd07106">
    <property type="entry name" value="ALDH_AldA-AAD23400"/>
    <property type="match status" value="1"/>
</dbReference>
<dbReference type="KEGG" id="sch:Sphch_3387"/>
<dbReference type="PROSITE" id="PS00687">
    <property type="entry name" value="ALDEHYDE_DEHYDR_GLU"/>
    <property type="match status" value="1"/>
</dbReference>
<protein>
    <submittedName>
        <fullName evidence="6">Aldehyde Dehydrogenase</fullName>
    </submittedName>
</protein>
<keyword evidence="7" id="KW-1185">Reference proteome</keyword>
<comment type="similarity">
    <text evidence="1 4">Belongs to the aldehyde dehydrogenase family.</text>
</comment>
<dbReference type="STRING" id="690566.Sphch_3387"/>
<dbReference type="EMBL" id="CP002799">
    <property type="protein sequence ID" value="AEG50983.1"/>
    <property type="molecule type" value="Genomic_DNA"/>
</dbReference>
<dbReference type="AlphaFoldDB" id="F6F3H1"/>
<organism evidence="6 7">
    <name type="scientific">Sphingobium chlorophenolicum L-1</name>
    <dbReference type="NCBI Taxonomy" id="690566"/>
    <lineage>
        <taxon>Bacteria</taxon>
        <taxon>Pseudomonadati</taxon>
        <taxon>Pseudomonadota</taxon>
        <taxon>Alphaproteobacteria</taxon>
        <taxon>Sphingomonadales</taxon>
        <taxon>Sphingomonadaceae</taxon>
        <taxon>Sphingobium</taxon>
    </lineage>
</organism>
<evidence type="ECO:0000256" key="1">
    <source>
        <dbReference type="ARBA" id="ARBA00009986"/>
    </source>
</evidence>
<keyword evidence="2 4" id="KW-0560">Oxidoreductase</keyword>
<dbReference type="SUPFAM" id="SSF53720">
    <property type="entry name" value="ALDH-like"/>
    <property type="match status" value="1"/>
</dbReference>
<dbReference type="RefSeq" id="WP_013849213.1">
    <property type="nucleotide sequence ID" value="NC_015594.1"/>
</dbReference>
<accession>F6F3H1</accession>
<evidence type="ECO:0000259" key="5">
    <source>
        <dbReference type="Pfam" id="PF00171"/>
    </source>
</evidence>
<evidence type="ECO:0000256" key="3">
    <source>
        <dbReference type="PROSITE-ProRule" id="PRU10007"/>
    </source>
</evidence>
<dbReference type="Gene3D" id="3.40.605.10">
    <property type="entry name" value="Aldehyde Dehydrogenase, Chain A, domain 1"/>
    <property type="match status" value="1"/>
</dbReference>
<dbReference type="InterPro" id="IPR016162">
    <property type="entry name" value="Ald_DH_N"/>
</dbReference>
<evidence type="ECO:0000313" key="7">
    <source>
        <dbReference type="Proteomes" id="UP000007150"/>
    </source>
</evidence>
<dbReference type="InterPro" id="IPR015590">
    <property type="entry name" value="Aldehyde_DH_dom"/>
</dbReference>